<feature type="compositionally biased region" description="Polar residues" evidence="1">
    <location>
        <begin position="278"/>
        <end position="301"/>
    </location>
</feature>
<dbReference type="Proteomes" id="UP000728185">
    <property type="component" value="Unassembled WGS sequence"/>
</dbReference>
<dbReference type="OrthoDB" id="3183924at2759"/>
<gene>
    <name evidence="2" type="ORF">FBUS_10421</name>
</gene>
<comment type="caution">
    <text evidence="2">The sequence shown here is derived from an EMBL/GenBank/DDBJ whole genome shotgun (WGS) entry which is preliminary data.</text>
</comment>
<feature type="region of interest" description="Disordered" evidence="1">
    <location>
        <begin position="275"/>
        <end position="301"/>
    </location>
</feature>
<organism evidence="2 3">
    <name type="scientific">Fasciolopsis buskii</name>
    <dbReference type="NCBI Taxonomy" id="27845"/>
    <lineage>
        <taxon>Eukaryota</taxon>
        <taxon>Metazoa</taxon>
        <taxon>Spiralia</taxon>
        <taxon>Lophotrochozoa</taxon>
        <taxon>Platyhelminthes</taxon>
        <taxon>Trematoda</taxon>
        <taxon>Digenea</taxon>
        <taxon>Plagiorchiida</taxon>
        <taxon>Echinostomata</taxon>
        <taxon>Echinostomatoidea</taxon>
        <taxon>Fasciolidae</taxon>
        <taxon>Fasciolopsis</taxon>
    </lineage>
</organism>
<name>A0A8E0S3J9_9TREM</name>
<feature type="non-terminal residue" evidence="2">
    <location>
        <position position="1"/>
    </location>
</feature>
<feature type="region of interest" description="Disordered" evidence="1">
    <location>
        <begin position="344"/>
        <end position="377"/>
    </location>
</feature>
<keyword evidence="3" id="KW-1185">Reference proteome</keyword>
<feature type="region of interest" description="Disordered" evidence="1">
    <location>
        <begin position="708"/>
        <end position="727"/>
    </location>
</feature>
<evidence type="ECO:0000313" key="2">
    <source>
        <dbReference type="EMBL" id="KAA0200642.1"/>
    </source>
</evidence>
<feature type="compositionally biased region" description="Polar residues" evidence="1">
    <location>
        <begin position="714"/>
        <end position="726"/>
    </location>
</feature>
<evidence type="ECO:0000313" key="3">
    <source>
        <dbReference type="Proteomes" id="UP000728185"/>
    </source>
</evidence>
<evidence type="ECO:0000256" key="1">
    <source>
        <dbReference type="SAM" id="MobiDB-lite"/>
    </source>
</evidence>
<sequence>LHCCFCSPGNSVLSASKETTAPTSSSVIFGGPVSPTDVLSQSDTSTGHESAHVVDPNYSGDASFLDAVRKRNSDANVTKKAHRRQTFTRAYLEEIEGSGSMPPVRFVRKRAYASARQAGRFDRFAAFSLSPENTWTNHSPSSLTSGIMESSASPCQLLPAADPLSTPPSNIHVSEPKITHLPRRRSTKTYSDHPNVSLRRSRISGDYRPVEDNLSFSVVPVVTDGSKANESNHDQQALNNEDVKAKVEPISQLTSSWSHKICTFAFPRLVTQDDEAAHQNSEPPMTNLNQTQTSSHSSVMKSNQLTSRLWASFDSDPNDSPFGWWSRAGETYQRLDLEYQQLMKRQSRLQQRQRQPDDNEPESEFSHISNKENKADGILRSSEQALSLTKKPATQMNASISANATWSSPINRRNDNILVPSLGADLVDVNESQLTEYGVAGRRRQFRILCSGLRYHRSESNIHHGTPGSFRSRQSLCKILTLDGSINKSFSWKPYYMCIAGSEVRFVKASLGFSSSSRKSKSAKQLADIALASRNLNLSGLIDDSRFWEGPFSSGRPGLNASDVQSGPVSVASSSCVILPIPGLIWTREEVPQDLPYWRPLAPTSTSVVRKPSPVPDVMDPLHSGLSGPSDNAPIPDNLCPTESNKIDDSVLQSNIQCYRFTHVNAGVELLFVFPDKNTAMACLSMCEMSGGHEASSIDPKMSCIHSQPRRGVSTPNVKAPTSNHSESCDQAIESIKPEGSRSIGSAVPTLWPHISGAPFRLTDRRQRRVDKQFSAGAQDPGCQVTHVSASASTPLDIQSNFGVHIYGNLVGPTAAHVVTSQALPRSASVMSNPDASAVIEDKSSQRSSKSRNATPFLRGFKQWLNRPAYSISDQSTSLTHNPELTIDAKLSALFAAGKINTSGKFHLHLFCSHS</sequence>
<proteinExistence type="predicted"/>
<feature type="compositionally biased region" description="Low complexity" evidence="1">
    <location>
        <begin position="344"/>
        <end position="353"/>
    </location>
</feature>
<dbReference type="EMBL" id="LUCM01000373">
    <property type="protein sequence ID" value="KAA0200642.1"/>
    <property type="molecule type" value="Genomic_DNA"/>
</dbReference>
<accession>A0A8E0S3J9</accession>
<dbReference type="AlphaFoldDB" id="A0A8E0S3J9"/>
<reference evidence="2" key="1">
    <citation type="submission" date="2019-05" db="EMBL/GenBank/DDBJ databases">
        <title>Annotation for the trematode Fasciolopsis buski.</title>
        <authorList>
            <person name="Choi Y.-J."/>
        </authorList>
    </citation>
    <scope>NUCLEOTIDE SEQUENCE</scope>
    <source>
        <strain evidence="2">HT</strain>
        <tissue evidence="2">Whole worm</tissue>
    </source>
</reference>
<feature type="region of interest" description="Disordered" evidence="1">
    <location>
        <begin position="832"/>
        <end position="852"/>
    </location>
</feature>
<protein>
    <submittedName>
        <fullName evidence="2">Uncharacterized protein</fullName>
    </submittedName>
</protein>